<feature type="non-terminal residue" evidence="1">
    <location>
        <position position="282"/>
    </location>
</feature>
<dbReference type="EMBL" id="BARU01021544">
    <property type="protein sequence ID" value="GAH47827.1"/>
    <property type="molecule type" value="Genomic_DNA"/>
</dbReference>
<sequence>NPPLNYSSIHQSATTIYRLLESIKFDINASDFTEANYTVMKIHFSNSIVDDYDMEYVTGTNNFTYTYNPGYDAPLGFHNVSFLIYSETNVLLSLSVQITNFTITTNYLLRFVGDISEYSKGETLYADLIVSDEPQPYEFDWNVTIVDSDNETLQNNIFDVGNNLWHFSFEIDDRFNHINKIYYIKINMSDTSENFKAAAYFPFKALNSLPEIEVSTIIFSPSTIKRAEDCTLMLNVTDVDIYTLPENISVSMTIQSPTGELESPIELTNNNNWTFTTTFSIG</sequence>
<feature type="non-terminal residue" evidence="1">
    <location>
        <position position="1"/>
    </location>
</feature>
<gene>
    <name evidence="1" type="ORF">S03H2_35248</name>
</gene>
<name>X1FS63_9ZZZZ</name>
<dbReference type="AlphaFoldDB" id="X1FS63"/>
<reference evidence="1" key="1">
    <citation type="journal article" date="2014" name="Front. Microbiol.">
        <title>High frequency of phylogenetically diverse reductive dehalogenase-homologous genes in deep subseafloor sedimentary metagenomes.</title>
        <authorList>
            <person name="Kawai M."/>
            <person name="Futagami T."/>
            <person name="Toyoda A."/>
            <person name="Takaki Y."/>
            <person name="Nishi S."/>
            <person name="Hori S."/>
            <person name="Arai W."/>
            <person name="Tsubouchi T."/>
            <person name="Morono Y."/>
            <person name="Uchiyama I."/>
            <person name="Ito T."/>
            <person name="Fujiyama A."/>
            <person name="Inagaki F."/>
            <person name="Takami H."/>
        </authorList>
    </citation>
    <scope>NUCLEOTIDE SEQUENCE</scope>
    <source>
        <strain evidence="1">Expedition CK06-06</strain>
    </source>
</reference>
<evidence type="ECO:0000313" key="1">
    <source>
        <dbReference type="EMBL" id="GAH47827.1"/>
    </source>
</evidence>
<accession>X1FS63</accession>
<comment type="caution">
    <text evidence="1">The sequence shown here is derived from an EMBL/GenBank/DDBJ whole genome shotgun (WGS) entry which is preliminary data.</text>
</comment>
<protein>
    <submittedName>
        <fullName evidence="1">Uncharacterized protein</fullName>
    </submittedName>
</protein>
<proteinExistence type="predicted"/>
<organism evidence="1">
    <name type="scientific">marine sediment metagenome</name>
    <dbReference type="NCBI Taxonomy" id="412755"/>
    <lineage>
        <taxon>unclassified sequences</taxon>
        <taxon>metagenomes</taxon>
        <taxon>ecological metagenomes</taxon>
    </lineage>
</organism>